<dbReference type="GO" id="GO:0003723">
    <property type="term" value="F:RNA binding"/>
    <property type="evidence" value="ECO:0007669"/>
    <property type="project" value="UniProtKB-UniRule"/>
</dbReference>
<dbReference type="CDD" id="cd22498">
    <property type="entry name" value="KH-I_IGF2BP3_rpt3"/>
    <property type="match status" value="1"/>
</dbReference>
<keyword evidence="8" id="KW-0325">Glycoprotein</keyword>
<accession>A0A662YSH9</accession>
<keyword evidence="13" id="KW-1185">Reference proteome</keyword>
<evidence type="ECO:0000256" key="7">
    <source>
        <dbReference type="ARBA" id="ARBA00022845"/>
    </source>
</evidence>
<evidence type="ECO:0000256" key="4">
    <source>
        <dbReference type="ARBA" id="ARBA00022525"/>
    </source>
</evidence>
<dbReference type="CDD" id="cd22499">
    <property type="entry name" value="KH-I_IGF2BP1_rpt4"/>
    <property type="match status" value="1"/>
</dbReference>
<proteinExistence type="inferred from homology"/>
<evidence type="ECO:0000256" key="6">
    <source>
        <dbReference type="ARBA" id="ARBA00022816"/>
    </source>
</evidence>
<evidence type="ECO:0000259" key="11">
    <source>
        <dbReference type="PROSITE" id="PS50102"/>
    </source>
</evidence>
<dbReference type="PROSITE" id="PS50102">
    <property type="entry name" value="RRM"/>
    <property type="match status" value="2"/>
</dbReference>
<keyword evidence="3" id="KW-0813">Transport</keyword>
<dbReference type="FunFam" id="3.30.310.210:FF:000001">
    <property type="entry name" value="insulin-like growth factor 2 mRNA-binding protein 1 isoform X1"/>
    <property type="match status" value="1"/>
</dbReference>
<dbReference type="Gene3D" id="3.30.310.210">
    <property type="match status" value="1"/>
</dbReference>
<dbReference type="CDD" id="cd12363">
    <property type="entry name" value="RRM_TRA2"/>
    <property type="match status" value="1"/>
</dbReference>
<sequence length="767" mass="85026">MLGMFFRKNMSQKLSILLLIFGLVWGLMLLRYTFQHPRHQSSAELREEILDLSKRYVRVLAEENQNVDGLHGTSMAGYADLKRTIAVLLDDILQRLVKLESRALGSILTGGIHAQGPAHTRTGRNPGAALTRRNAVARRAGAPPQCQIAADMQAAGLYTTERDLREVFSRYGPLAGVNVVYDQRTGRSRGFSFVYFERIDDAKEAMERANGMELDGRRIRVDYSITKRAHTPTPGIYMGRPTHSSGGSSGGGGSSGSSSGGRRRDSYYDRGGYDRGGYDRGGYDRYDEYDNRYRVAFSGLNTMNKLYIGNLSEDASPVELESLFKEWKIPFSGQFLVKTGYAFVDCPDDNWAMKAIDTLSGKVELHGKLLEVEHSVPKRQRSRKLQIRNIPPHLQWELNDMELDGILQPRIDIHRKENAGAAEKPITIHSTPEGCSSACKTLMEIMQKEAQDTKFTEEIPLKILAHNNFVGRLIGKEGKNLKKIEQDTDTKITISPLQDLTLYNPERTITVKGSIEACAKAEEEVMKKVRESYENDMAAMNLQSHLIPGLNLNALGLFPPSSPGVPPSPMSAAPPSGGASYPSFGQQQQQPESETVHLFIPALAVGALIGKQGQHIKQLSRFAGASIKIAPAEGPEAKQRVVIIAGPPEAQFKAQGRIFGKLKEENFFGPKEEVKLEAHIKVPSYAAGRVIGKGGKTVNELQNLTSAEVVVPRDQTPDENDEVIVKITGHFYASQLAQRKIQEILAQVKRQQQQKTVQSLQPQPRRK</sequence>
<evidence type="ECO:0000256" key="5">
    <source>
        <dbReference type="ARBA" id="ARBA00022737"/>
    </source>
</evidence>
<dbReference type="Gene3D" id="3.30.1370.10">
    <property type="entry name" value="K Homology domain, type 1"/>
    <property type="match status" value="1"/>
</dbReference>
<keyword evidence="6" id="KW-0509">mRNA transport</keyword>
<dbReference type="PROSITE" id="PS50084">
    <property type="entry name" value="KH_TYPE_1"/>
    <property type="match status" value="3"/>
</dbReference>
<dbReference type="SUPFAM" id="SSF54791">
    <property type="entry name" value="Eukaryotic type KH-domain (KH-domain type I)"/>
    <property type="match status" value="3"/>
</dbReference>
<evidence type="ECO:0000313" key="12">
    <source>
        <dbReference type="EMBL" id="RXM99574.1"/>
    </source>
</evidence>
<evidence type="ECO:0000256" key="2">
    <source>
        <dbReference type="ARBA" id="ARBA00009094"/>
    </source>
</evidence>
<dbReference type="InterPro" id="IPR036612">
    <property type="entry name" value="KH_dom_type_1_sf"/>
</dbReference>
<dbReference type="Proteomes" id="UP000289886">
    <property type="component" value="Unassembled WGS sequence"/>
</dbReference>
<comment type="caution">
    <text evidence="12">The sequence shown here is derived from an EMBL/GenBank/DDBJ whole genome shotgun (WGS) entry which is preliminary data.</text>
</comment>
<dbReference type="InterPro" id="IPR004087">
    <property type="entry name" value="KH_dom"/>
</dbReference>
<dbReference type="Gene3D" id="3.30.70.330">
    <property type="match status" value="2"/>
</dbReference>
<dbReference type="FunFam" id="3.30.70.330:FF:000203">
    <property type="entry name" value="insulin-like growth factor 2 mRNA-binding protein 1"/>
    <property type="match status" value="1"/>
</dbReference>
<dbReference type="GO" id="GO:0051028">
    <property type="term" value="P:mRNA transport"/>
    <property type="evidence" value="ECO:0007669"/>
    <property type="project" value="UniProtKB-KW"/>
</dbReference>
<dbReference type="SMART" id="SM00360">
    <property type="entry name" value="RRM"/>
    <property type="match status" value="2"/>
</dbReference>
<keyword evidence="5" id="KW-0677">Repeat</keyword>
<comment type="subcellular location">
    <subcellularLocation>
        <location evidence="1">Secreted</location>
    </subcellularLocation>
</comment>
<feature type="compositionally biased region" description="Basic and acidic residues" evidence="10">
    <location>
        <begin position="262"/>
        <end position="273"/>
    </location>
</feature>
<feature type="compositionally biased region" description="Gly residues" evidence="10">
    <location>
        <begin position="247"/>
        <end position="259"/>
    </location>
</feature>
<reference evidence="12 13" key="1">
    <citation type="submission" date="2019-01" db="EMBL/GenBank/DDBJ databases">
        <title>Draft Genome and Complete Hox-Cluster Characterization of the Sterlet Sturgeon (Acipenser ruthenus).</title>
        <authorList>
            <person name="Wei Q."/>
        </authorList>
    </citation>
    <scope>NUCLEOTIDE SEQUENCE [LARGE SCALE GENOMIC DNA]</scope>
    <source>
        <strain evidence="12">WHYD16114868_AA</strain>
        <tissue evidence="12">Blood</tissue>
    </source>
</reference>
<dbReference type="InterPro" id="IPR027833">
    <property type="entry name" value="MGT5A-like_N"/>
</dbReference>
<dbReference type="CDD" id="cd22493">
    <property type="entry name" value="KH-I_IGF2BP1_rpt2"/>
    <property type="match status" value="1"/>
</dbReference>
<feature type="compositionally biased region" description="Low complexity" evidence="10">
    <location>
        <begin position="570"/>
        <end position="583"/>
    </location>
</feature>
<evidence type="ECO:0000256" key="9">
    <source>
        <dbReference type="PROSITE-ProRule" id="PRU00176"/>
    </source>
</evidence>
<dbReference type="FunFam" id="3.30.1370.10:FF:000026">
    <property type="entry name" value="Insulin-like growth factor 2 mRNA-binding protein 3"/>
    <property type="match status" value="1"/>
</dbReference>
<evidence type="ECO:0000256" key="8">
    <source>
        <dbReference type="ARBA" id="ARBA00023180"/>
    </source>
</evidence>
<protein>
    <submittedName>
        <fullName evidence="12">Insulin-like growth factor 2 mRNA-binding protein 3-B</fullName>
    </submittedName>
</protein>
<dbReference type="Pfam" id="PF15027">
    <property type="entry name" value="MGT5A_N"/>
    <property type="match status" value="1"/>
</dbReference>
<feature type="region of interest" description="Disordered" evidence="10">
    <location>
        <begin position="230"/>
        <end position="273"/>
    </location>
</feature>
<dbReference type="Pfam" id="PF00076">
    <property type="entry name" value="RRM_1"/>
    <property type="match status" value="2"/>
</dbReference>
<keyword evidence="7" id="KW-0810">Translation regulation</keyword>
<dbReference type="SUPFAM" id="SSF54928">
    <property type="entry name" value="RNA-binding domain, RBD"/>
    <property type="match status" value="2"/>
</dbReference>
<feature type="domain" description="RRM" evidence="11">
    <location>
        <begin position="304"/>
        <end position="377"/>
    </location>
</feature>
<dbReference type="SMART" id="SM00322">
    <property type="entry name" value="KH"/>
    <property type="match status" value="3"/>
</dbReference>
<evidence type="ECO:0000256" key="1">
    <source>
        <dbReference type="ARBA" id="ARBA00004613"/>
    </source>
</evidence>
<dbReference type="GO" id="GO:0005576">
    <property type="term" value="C:extracellular region"/>
    <property type="evidence" value="ECO:0007669"/>
    <property type="project" value="UniProtKB-SubCell"/>
</dbReference>
<organism evidence="12 13">
    <name type="scientific">Acipenser ruthenus</name>
    <name type="common">Sterlet sturgeon</name>
    <dbReference type="NCBI Taxonomy" id="7906"/>
    <lineage>
        <taxon>Eukaryota</taxon>
        <taxon>Metazoa</taxon>
        <taxon>Chordata</taxon>
        <taxon>Craniata</taxon>
        <taxon>Vertebrata</taxon>
        <taxon>Euteleostomi</taxon>
        <taxon>Actinopterygii</taxon>
        <taxon>Chondrostei</taxon>
        <taxon>Acipenseriformes</taxon>
        <taxon>Acipenseridae</taxon>
        <taxon>Acipenser</taxon>
    </lineage>
</organism>
<evidence type="ECO:0000313" key="13">
    <source>
        <dbReference type="Proteomes" id="UP000289886"/>
    </source>
</evidence>
<dbReference type="CDD" id="cd12627">
    <property type="entry name" value="RRM1_IGF2BP3"/>
    <property type="match status" value="1"/>
</dbReference>
<dbReference type="InterPro" id="IPR004088">
    <property type="entry name" value="KH_dom_type_1"/>
</dbReference>
<dbReference type="GO" id="GO:0006417">
    <property type="term" value="P:regulation of translation"/>
    <property type="evidence" value="ECO:0007669"/>
    <property type="project" value="UniProtKB-KW"/>
</dbReference>
<keyword evidence="9" id="KW-0694">RNA-binding</keyword>
<dbReference type="InterPro" id="IPR035979">
    <property type="entry name" value="RBD_domain_sf"/>
</dbReference>
<dbReference type="Pfam" id="PF00013">
    <property type="entry name" value="KH_1"/>
    <property type="match status" value="3"/>
</dbReference>
<name>A0A662YSH9_ACIRT</name>
<comment type="similarity">
    <text evidence="2">Belongs to the RRM IMP/VICKZ family.</text>
</comment>
<dbReference type="InterPro" id="IPR012677">
    <property type="entry name" value="Nucleotide-bd_a/b_plait_sf"/>
</dbReference>
<feature type="region of interest" description="Disordered" evidence="10">
    <location>
        <begin position="561"/>
        <end position="592"/>
    </location>
</feature>
<dbReference type="PANTHER" id="PTHR10288">
    <property type="entry name" value="KH DOMAIN CONTAINING RNA BINDING PROTEIN"/>
    <property type="match status" value="1"/>
</dbReference>
<gene>
    <name evidence="12" type="ORF">EOD39_11209</name>
</gene>
<dbReference type="InterPro" id="IPR000504">
    <property type="entry name" value="RRM_dom"/>
</dbReference>
<dbReference type="AlphaFoldDB" id="A0A662YSH9"/>
<evidence type="ECO:0000256" key="10">
    <source>
        <dbReference type="SAM" id="MobiDB-lite"/>
    </source>
</evidence>
<feature type="domain" description="RRM" evidence="11">
    <location>
        <begin position="150"/>
        <end position="226"/>
    </location>
</feature>
<keyword evidence="4" id="KW-0964">Secreted</keyword>
<dbReference type="EMBL" id="SCEB01000345">
    <property type="protein sequence ID" value="RXM99574.1"/>
    <property type="molecule type" value="Genomic_DNA"/>
</dbReference>
<evidence type="ECO:0000256" key="3">
    <source>
        <dbReference type="ARBA" id="ARBA00022448"/>
    </source>
</evidence>